<reference evidence="2" key="1">
    <citation type="submission" date="2019-03" db="EMBL/GenBank/DDBJ databases">
        <title>Single cell metagenomics reveals metabolic interactions within the superorganism composed of flagellate Streblomastix strix and complex community of Bacteroidetes bacteria on its surface.</title>
        <authorList>
            <person name="Treitli S.C."/>
            <person name="Kolisko M."/>
            <person name="Husnik F."/>
            <person name="Keeling P."/>
            <person name="Hampl V."/>
        </authorList>
    </citation>
    <scope>NUCLEOTIDE SEQUENCE</scope>
    <source>
        <strain evidence="2">STM</strain>
    </source>
</reference>
<accession>A0A5J4SRY7</accession>
<dbReference type="EMBL" id="SNRY01000082">
    <property type="protein sequence ID" value="KAA6347875.1"/>
    <property type="molecule type" value="Genomic_DNA"/>
</dbReference>
<comment type="caution">
    <text evidence="2">The sequence shown here is derived from an EMBL/GenBank/DDBJ whole genome shotgun (WGS) entry which is preliminary data.</text>
</comment>
<organism evidence="2">
    <name type="scientific">termite gut metagenome</name>
    <dbReference type="NCBI Taxonomy" id="433724"/>
    <lineage>
        <taxon>unclassified sequences</taxon>
        <taxon>metagenomes</taxon>
        <taxon>organismal metagenomes</taxon>
    </lineage>
</organism>
<evidence type="ECO:0000313" key="2">
    <source>
        <dbReference type="EMBL" id="KAA6347875.1"/>
    </source>
</evidence>
<sequence>MRAELYINNLLAETNNPKDLDIRLQRENFIPATLTTKNAEYSFTFSLPSTVQNNKIFGYTNIEEIKDKFSTIYEGTLYANDIKIFHGNVYVNEITENEYKCNLVVPVPKSITDVFGEKLLNENGEWNIPFSSIASSISSYNQQGNKEAIFPLILYGLLPKFSASNFDDYTAKDLYDDSVRLTVEDIPPSVNVLQMLKKVFENNGYQLEGDVFDDENLKKIYVSYKNPVDYPQEWNWGDLASVSITGTWRSLLNEDGTRQYERSYEKNEREDGKYIVTDLFNSNNVTFSNITDSGTNTIYYEQNDKYGQKIKKLSLTVPRSGLYKVRLTSTIQLSERKVSHDSPFRAEDSTTGMLYIAAPTAAQSSRKANYFDKKRYDVGIFRDFAEGDFEMDNKAIVGTFFKQNQPQNNVFNNDSEDNYNKYFPNNGKFLMVDASTDQKFINGLHWGKRGEDNNDKVSTATPCNPIVIKNGWSWDKSFSQTQKIHSAYYNPDYYRAYGLQSRDVADLTDNFVTLSYSGARLTVSAPYAVASNVTVSYSVTLVPPPTNSITDDESNDSNDSNDSLTISNGSSSNSTTYARNIASAYLSSVSPKYDTRYFYTAYEMPVVPEKPDLIWFNSDRYITQVTNAPTTSISQSNDVSGNGTVWSVIYLNKGEHLTVGTISDMADLGVAGHHTDISVGFSIYQLNFTLSIEPFKTETSWIKIDNEGRGTGVMNWNDTPDFKSGSIDLIKFLPSEKTDTWIENFAKAFNLNLSLKDLVTFSLNKKQKGNIYEVSNIFNIDDKTNIKLRSNKSLNLPTIYEICFNINEDEEGFVKSDGDDGGGRIYTGSITNTVFQQKSNFSYNWFKNIRKKLGSETQKTISLPIISDKDVWINPSTTGEEMAKWFLNYSQRFFFWDGLLNTDGGNFNINNVNVFLAKVSNTSPDNFELSYHDEDNTILNVYFTIIRTNDKHFTEIELFLDSSDYEKMKGDYMIQLNGDLYIVSSVENFSVLGTDKTKLNLIRRI</sequence>
<name>A0A5J4SRY7_9ZZZZ</name>
<evidence type="ECO:0000256" key="1">
    <source>
        <dbReference type="SAM" id="MobiDB-lite"/>
    </source>
</evidence>
<gene>
    <name evidence="2" type="ORF">EZS27_004655</name>
</gene>
<proteinExistence type="predicted"/>
<dbReference type="AlphaFoldDB" id="A0A5J4SRY7"/>
<protein>
    <submittedName>
        <fullName evidence="2">Uncharacterized protein</fullName>
    </submittedName>
</protein>
<feature type="region of interest" description="Disordered" evidence="1">
    <location>
        <begin position="544"/>
        <end position="574"/>
    </location>
</feature>
<feature type="compositionally biased region" description="Low complexity" evidence="1">
    <location>
        <begin position="557"/>
        <end position="574"/>
    </location>
</feature>